<keyword evidence="1 8" id="KW-0444">Lipid biosynthesis</keyword>
<feature type="binding site" evidence="8">
    <location>
        <position position="50"/>
    </location>
    <ligand>
        <name>Mg(2+)</name>
        <dbReference type="ChEBI" id="CHEBI:18420"/>
    </ligand>
</feature>
<organism evidence="10 11">
    <name type="scientific">Leucobacter viscericola</name>
    <dbReference type="NCBI Taxonomy" id="2714935"/>
    <lineage>
        <taxon>Bacteria</taxon>
        <taxon>Bacillati</taxon>
        <taxon>Actinomycetota</taxon>
        <taxon>Actinomycetes</taxon>
        <taxon>Micrococcales</taxon>
        <taxon>Microbacteriaceae</taxon>
        <taxon>Leucobacter</taxon>
    </lineage>
</organism>
<dbReference type="InterPro" id="IPR008278">
    <property type="entry name" value="4-PPantetheinyl_Trfase_dom"/>
</dbReference>
<keyword evidence="6 8" id="KW-0443">Lipid metabolism</keyword>
<keyword evidence="4 8" id="KW-0276">Fatty acid metabolism</keyword>
<dbReference type="Gene3D" id="3.90.470.20">
    <property type="entry name" value="4'-phosphopantetheinyl transferase domain"/>
    <property type="match status" value="1"/>
</dbReference>
<keyword evidence="11" id="KW-1185">Reference proteome</keyword>
<comment type="function">
    <text evidence="8">Transfers the 4'-phosphopantetheine moiety from coenzyme A to a Ser of acyl-carrier-protein.</text>
</comment>
<dbReference type="Pfam" id="PF01648">
    <property type="entry name" value="ACPS"/>
    <property type="match status" value="1"/>
</dbReference>
<dbReference type="GO" id="GO:0006633">
    <property type="term" value="P:fatty acid biosynthetic process"/>
    <property type="evidence" value="ECO:0007669"/>
    <property type="project" value="UniProtKB-UniRule"/>
</dbReference>
<dbReference type="EC" id="2.7.8.7" evidence="8"/>
<keyword evidence="5 8" id="KW-0460">Magnesium</keyword>
<evidence type="ECO:0000256" key="5">
    <source>
        <dbReference type="ARBA" id="ARBA00022842"/>
    </source>
</evidence>
<evidence type="ECO:0000256" key="6">
    <source>
        <dbReference type="ARBA" id="ARBA00023098"/>
    </source>
</evidence>
<keyword evidence="3 8" id="KW-0479">Metal-binding</keyword>
<comment type="subcellular location">
    <subcellularLocation>
        <location evidence="8">Cytoplasm</location>
    </subcellularLocation>
</comment>
<evidence type="ECO:0000256" key="2">
    <source>
        <dbReference type="ARBA" id="ARBA00022679"/>
    </source>
</evidence>
<keyword evidence="8" id="KW-0963">Cytoplasm</keyword>
<dbReference type="InterPro" id="IPR004568">
    <property type="entry name" value="Ppantetheine-prot_Trfase_dom"/>
</dbReference>
<evidence type="ECO:0000256" key="8">
    <source>
        <dbReference type="HAMAP-Rule" id="MF_00101"/>
    </source>
</evidence>
<feature type="domain" description="4'-phosphopantetheinyl transferase" evidence="9">
    <location>
        <begin position="4"/>
        <end position="79"/>
    </location>
</feature>
<accession>A0A6G7XIA9</accession>
<dbReference type="KEGG" id="lvi:G7068_14355"/>
<keyword evidence="2 8" id="KW-0808">Transferase</keyword>
<dbReference type="InterPro" id="IPR002582">
    <property type="entry name" value="ACPS"/>
</dbReference>
<dbReference type="HAMAP" id="MF_00101">
    <property type="entry name" value="AcpS"/>
    <property type="match status" value="1"/>
</dbReference>
<evidence type="ECO:0000256" key="1">
    <source>
        <dbReference type="ARBA" id="ARBA00022516"/>
    </source>
</evidence>
<evidence type="ECO:0000256" key="4">
    <source>
        <dbReference type="ARBA" id="ARBA00022832"/>
    </source>
</evidence>
<dbReference type="AlphaFoldDB" id="A0A6G7XIA9"/>
<dbReference type="GO" id="GO:0008897">
    <property type="term" value="F:holo-[acyl-carrier-protein] synthase activity"/>
    <property type="evidence" value="ECO:0007669"/>
    <property type="project" value="UniProtKB-UniRule"/>
</dbReference>
<dbReference type="NCBIfam" id="NF000832">
    <property type="entry name" value="PRK00070.3-2"/>
    <property type="match status" value="1"/>
</dbReference>
<keyword evidence="7 8" id="KW-0275">Fatty acid biosynthesis</keyword>
<dbReference type="RefSeq" id="WP_166292585.1">
    <property type="nucleotide sequence ID" value="NZ_CP049863.1"/>
</dbReference>
<reference evidence="10 11" key="1">
    <citation type="submission" date="2020-03" db="EMBL/GenBank/DDBJ databases">
        <title>Leucobacter sp. nov., isolated from beetles.</title>
        <authorList>
            <person name="Hyun D.-W."/>
            <person name="Bae J.-W."/>
        </authorList>
    </citation>
    <scope>NUCLEOTIDE SEQUENCE [LARGE SCALE GENOMIC DNA]</scope>
    <source>
        <strain evidence="10 11">HDW9C</strain>
    </source>
</reference>
<proteinExistence type="inferred from homology"/>
<dbReference type="InterPro" id="IPR037143">
    <property type="entry name" value="4-PPantetheinyl_Trfase_dom_sf"/>
</dbReference>
<name>A0A6G7XIA9_9MICO</name>
<evidence type="ECO:0000259" key="9">
    <source>
        <dbReference type="Pfam" id="PF01648"/>
    </source>
</evidence>
<evidence type="ECO:0000256" key="3">
    <source>
        <dbReference type="ARBA" id="ARBA00022723"/>
    </source>
</evidence>
<sequence>MIVGIGVDTVDIPRFERQLARTPALRDRLFAPAERELSLHSLAARFAAREALIKALGGSGELTWHDMAVTRGNDRVPGFVESETLSRELANRGADRIHLSMTHDAGVATAFVVIEASTLDARHGSE</sequence>
<evidence type="ECO:0000313" key="10">
    <source>
        <dbReference type="EMBL" id="QIK64252.1"/>
    </source>
</evidence>
<dbReference type="SUPFAM" id="SSF56214">
    <property type="entry name" value="4'-phosphopantetheinyl transferase"/>
    <property type="match status" value="1"/>
</dbReference>
<feature type="binding site" evidence="8">
    <location>
        <position position="8"/>
    </location>
    <ligand>
        <name>Mg(2+)</name>
        <dbReference type="ChEBI" id="CHEBI:18420"/>
    </ligand>
</feature>
<dbReference type="NCBIfam" id="TIGR00556">
    <property type="entry name" value="pantethn_trn"/>
    <property type="match status" value="1"/>
</dbReference>
<evidence type="ECO:0000256" key="7">
    <source>
        <dbReference type="ARBA" id="ARBA00023160"/>
    </source>
</evidence>
<dbReference type="EMBL" id="CP049863">
    <property type="protein sequence ID" value="QIK64252.1"/>
    <property type="molecule type" value="Genomic_DNA"/>
</dbReference>
<comment type="similarity">
    <text evidence="8">Belongs to the P-Pant transferase superfamily. AcpS family.</text>
</comment>
<comment type="catalytic activity">
    <reaction evidence="8">
        <text>apo-[ACP] + CoA = holo-[ACP] + adenosine 3',5'-bisphosphate + H(+)</text>
        <dbReference type="Rhea" id="RHEA:12068"/>
        <dbReference type="Rhea" id="RHEA-COMP:9685"/>
        <dbReference type="Rhea" id="RHEA-COMP:9690"/>
        <dbReference type="ChEBI" id="CHEBI:15378"/>
        <dbReference type="ChEBI" id="CHEBI:29999"/>
        <dbReference type="ChEBI" id="CHEBI:57287"/>
        <dbReference type="ChEBI" id="CHEBI:58343"/>
        <dbReference type="ChEBI" id="CHEBI:64479"/>
        <dbReference type="EC" id="2.7.8.7"/>
    </reaction>
</comment>
<evidence type="ECO:0000313" key="11">
    <source>
        <dbReference type="Proteomes" id="UP000502677"/>
    </source>
</evidence>
<comment type="cofactor">
    <cofactor evidence="8">
        <name>Mg(2+)</name>
        <dbReference type="ChEBI" id="CHEBI:18420"/>
    </cofactor>
</comment>
<protein>
    <recommendedName>
        <fullName evidence="8">Holo-[acyl-carrier-protein] synthase</fullName>
        <shortName evidence="8">Holo-ACP synthase</shortName>
        <ecNumber evidence="8">2.7.8.7</ecNumber>
    </recommendedName>
    <alternativeName>
        <fullName evidence="8">4'-phosphopantetheinyl transferase AcpS</fullName>
    </alternativeName>
</protein>
<dbReference type="Proteomes" id="UP000502677">
    <property type="component" value="Chromosome"/>
</dbReference>
<dbReference type="GO" id="GO:0000287">
    <property type="term" value="F:magnesium ion binding"/>
    <property type="evidence" value="ECO:0007669"/>
    <property type="project" value="UniProtKB-UniRule"/>
</dbReference>
<gene>
    <name evidence="8" type="primary">acpS</name>
    <name evidence="10" type="ORF">G7068_14355</name>
</gene>
<dbReference type="GO" id="GO:0005737">
    <property type="term" value="C:cytoplasm"/>
    <property type="evidence" value="ECO:0007669"/>
    <property type="project" value="UniProtKB-SubCell"/>
</dbReference>